<dbReference type="AlphaFoldDB" id="A0A317SMS5"/>
<dbReference type="InterPro" id="IPR013103">
    <property type="entry name" value="RVT_2"/>
</dbReference>
<dbReference type="Proteomes" id="UP000246991">
    <property type="component" value="Unassembled WGS sequence"/>
</dbReference>
<sequence length="59" mass="7097">RYHTRVVTKGFLQIPSFNFADTFFSIICYESLQFLLAICAKNFWRQCRLDVKSAFFYMN</sequence>
<evidence type="ECO:0000313" key="2">
    <source>
        <dbReference type="EMBL" id="PWW74471.1"/>
    </source>
</evidence>
<organism evidence="2 3">
    <name type="scientific">Tuber magnatum</name>
    <name type="common">white Piedmont truffle</name>
    <dbReference type="NCBI Taxonomy" id="42249"/>
    <lineage>
        <taxon>Eukaryota</taxon>
        <taxon>Fungi</taxon>
        <taxon>Dikarya</taxon>
        <taxon>Ascomycota</taxon>
        <taxon>Pezizomycotina</taxon>
        <taxon>Pezizomycetes</taxon>
        <taxon>Pezizales</taxon>
        <taxon>Tuberaceae</taxon>
        <taxon>Tuber</taxon>
    </lineage>
</organism>
<dbReference type="EMBL" id="PYWC01000061">
    <property type="protein sequence ID" value="PWW74471.1"/>
    <property type="molecule type" value="Genomic_DNA"/>
</dbReference>
<accession>A0A317SMS5</accession>
<comment type="caution">
    <text evidence="2">The sequence shown here is derived from an EMBL/GenBank/DDBJ whole genome shotgun (WGS) entry which is preliminary data.</text>
</comment>
<reference evidence="2 3" key="1">
    <citation type="submission" date="2018-03" db="EMBL/GenBank/DDBJ databases">
        <title>Genomes of Pezizomycetes fungi and the evolution of truffles.</title>
        <authorList>
            <person name="Murat C."/>
            <person name="Payen T."/>
            <person name="Noel B."/>
            <person name="Kuo A."/>
            <person name="Martin F.M."/>
        </authorList>
    </citation>
    <scope>NUCLEOTIDE SEQUENCE [LARGE SCALE GENOMIC DNA]</scope>
    <source>
        <strain evidence="2">091103-1</strain>
    </source>
</reference>
<gene>
    <name evidence="2" type="ORF">C7212DRAFT_209908</name>
</gene>
<dbReference type="OrthoDB" id="4069911at2759"/>
<name>A0A317SMS5_9PEZI</name>
<evidence type="ECO:0000313" key="3">
    <source>
        <dbReference type="Proteomes" id="UP000246991"/>
    </source>
</evidence>
<dbReference type="Pfam" id="PF07727">
    <property type="entry name" value="RVT_2"/>
    <property type="match status" value="1"/>
</dbReference>
<feature type="domain" description="Reverse transcriptase Ty1/copia-type" evidence="1">
    <location>
        <begin position="1"/>
        <end position="56"/>
    </location>
</feature>
<protein>
    <recommendedName>
        <fullName evidence="1">Reverse transcriptase Ty1/copia-type domain-containing protein</fullName>
    </recommendedName>
</protein>
<keyword evidence="3" id="KW-1185">Reference proteome</keyword>
<proteinExistence type="predicted"/>
<feature type="non-terminal residue" evidence="2">
    <location>
        <position position="1"/>
    </location>
</feature>
<evidence type="ECO:0000259" key="1">
    <source>
        <dbReference type="Pfam" id="PF07727"/>
    </source>
</evidence>